<evidence type="ECO:0000313" key="8">
    <source>
        <dbReference type="Proteomes" id="UP000018733"/>
    </source>
</evidence>
<reference evidence="7 8" key="1">
    <citation type="journal article" date="2014" name="Genome Announc.">
        <title>Draft Genome Sequence of Advenella kashmirensis Strain W13003, a Polycyclic Aromatic Hydrocarbon-Degrading Bacterium.</title>
        <authorList>
            <person name="Wang X."/>
            <person name="Jin D."/>
            <person name="Zhou L."/>
            <person name="Wu L."/>
            <person name="An W."/>
            <person name="Zhao L."/>
        </authorList>
    </citation>
    <scope>NUCLEOTIDE SEQUENCE [LARGE SCALE GENOMIC DNA]</scope>
    <source>
        <strain evidence="7 8">W13003</strain>
    </source>
</reference>
<dbReference type="STRING" id="1424334.W822_21275"/>
<dbReference type="GO" id="GO:0008652">
    <property type="term" value="P:amino acid biosynthetic process"/>
    <property type="evidence" value="ECO:0007669"/>
    <property type="project" value="UniProtKB-KW"/>
</dbReference>
<evidence type="ECO:0000256" key="2">
    <source>
        <dbReference type="ARBA" id="ARBA00013266"/>
    </source>
</evidence>
<dbReference type="PATRIC" id="fig|1424334.3.peg.4268"/>
<dbReference type="PANTHER" id="PTHR42811">
    <property type="entry name" value="SERINE ACETYLTRANSFERASE"/>
    <property type="match status" value="1"/>
</dbReference>
<evidence type="ECO:0000256" key="5">
    <source>
        <dbReference type="ARBA" id="ARBA00023315"/>
    </source>
</evidence>
<dbReference type="InterPro" id="IPR045304">
    <property type="entry name" value="LbH_SAT"/>
</dbReference>
<dbReference type="HOGENOM" id="CLU_051638_10_1_4"/>
<comment type="caution">
    <text evidence="7">The sequence shown here is derived from an EMBL/GenBank/DDBJ whole genome shotgun (WGS) entry which is preliminary data.</text>
</comment>
<evidence type="ECO:0000256" key="4">
    <source>
        <dbReference type="ARBA" id="ARBA00022679"/>
    </source>
</evidence>
<dbReference type="RefSeq" id="WP_024007175.1">
    <property type="nucleotide sequence ID" value="NZ_KI650982.1"/>
</dbReference>
<dbReference type="Pfam" id="PF00132">
    <property type="entry name" value="Hexapep"/>
    <property type="match status" value="1"/>
</dbReference>
<dbReference type="Gene3D" id="1.10.3130.10">
    <property type="entry name" value="serine acetyltransferase, domain 1"/>
    <property type="match status" value="1"/>
</dbReference>
<keyword evidence="5" id="KW-0012">Acyltransferase</keyword>
<proteinExistence type="inferred from homology"/>
<comment type="similarity">
    <text evidence="1">Belongs to the transferase hexapeptide repeat family.</text>
</comment>
<accession>V8QPG6</accession>
<keyword evidence="8" id="KW-1185">Reference proteome</keyword>
<evidence type="ECO:0000256" key="6">
    <source>
        <dbReference type="ARBA" id="ARBA00049486"/>
    </source>
</evidence>
<name>V8QPG6_9BURK</name>
<keyword evidence="3" id="KW-0028">Amino-acid biosynthesis</keyword>
<dbReference type="eggNOG" id="COG1045">
    <property type="taxonomic scope" value="Bacteria"/>
</dbReference>
<dbReference type="EC" id="2.3.1.30" evidence="2"/>
<dbReference type="InterPro" id="IPR011004">
    <property type="entry name" value="Trimer_LpxA-like_sf"/>
</dbReference>
<dbReference type="GO" id="GO:0009001">
    <property type="term" value="F:serine O-acetyltransferase activity"/>
    <property type="evidence" value="ECO:0007669"/>
    <property type="project" value="UniProtKB-EC"/>
</dbReference>
<dbReference type="Gene3D" id="2.160.10.10">
    <property type="entry name" value="Hexapeptide repeat proteins"/>
    <property type="match status" value="1"/>
</dbReference>
<protein>
    <recommendedName>
        <fullName evidence="2">serine O-acetyltransferase</fullName>
        <ecNumber evidence="2">2.3.1.30</ecNumber>
    </recommendedName>
</protein>
<evidence type="ECO:0000256" key="3">
    <source>
        <dbReference type="ARBA" id="ARBA00022605"/>
    </source>
</evidence>
<dbReference type="Proteomes" id="UP000018733">
    <property type="component" value="Unassembled WGS sequence"/>
</dbReference>
<comment type="catalytic activity">
    <reaction evidence="6">
        <text>L-serine + acetyl-CoA = O-acetyl-L-serine + CoA</text>
        <dbReference type="Rhea" id="RHEA:24560"/>
        <dbReference type="ChEBI" id="CHEBI:33384"/>
        <dbReference type="ChEBI" id="CHEBI:57287"/>
        <dbReference type="ChEBI" id="CHEBI:57288"/>
        <dbReference type="ChEBI" id="CHEBI:58340"/>
        <dbReference type="EC" id="2.3.1.30"/>
    </reaction>
</comment>
<organism evidence="7 8">
    <name type="scientific">Advenella kashmirensis W13003</name>
    <dbReference type="NCBI Taxonomy" id="1424334"/>
    <lineage>
        <taxon>Bacteria</taxon>
        <taxon>Pseudomonadati</taxon>
        <taxon>Pseudomonadota</taxon>
        <taxon>Betaproteobacteria</taxon>
        <taxon>Burkholderiales</taxon>
        <taxon>Alcaligenaceae</taxon>
    </lineage>
</organism>
<dbReference type="InterPro" id="IPR001451">
    <property type="entry name" value="Hexapep"/>
</dbReference>
<dbReference type="CDD" id="cd03354">
    <property type="entry name" value="LbH_SAT"/>
    <property type="match status" value="1"/>
</dbReference>
<sequence>MSNTKIKACDLHGYVEISILEALQKCASRKDYSKLISKNAIESIVPKVTDDLLSFTEKDPAAQSDPILILDTYTSFSAVLHYRISHWVHQAKETNHRIYLDDALPAMIFKRGKKMSGAEIHFRSKIGERFILDHGFGTVIGETSIVGDDCYFLGGVTLGARGISTNPSCARHPIIGNRVQIGAFTAVLGRIRIGDDVFIGPNCIVTEDILDGAKVTAKPFIQIALPQTMGENKSGKTRNA</sequence>
<evidence type="ECO:0000256" key="1">
    <source>
        <dbReference type="ARBA" id="ARBA00007274"/>
    </source>
</evidence>
<gene>
    <name evidence="7" type="ORF">W822_21275</name>
</gene>
<dbReference type="InterPro" id="IPR042122">
    <property type="entry name" value="Ser_AcTrfase_N_sf"/>
</dbReference>
<keyword evidence="4 7" id="KW-0808">Transferase</keyword>
<dbReference type="SUPFAM" id="SSF51161">
    <property type="entry name" value="Trimeric LpxA-like enzymes"/>
    <property type="match status" value="1"/>
</dbReference>
<dbReference type="AlphaFoldDB" id="V8QPG6"/>
<dbReference type="EMBL" id="AYXT01000013">
    <property type="protein sequence ID" value="ETF00894.1"/>
    <property type="molecule type" value="Genomic_DNA"/>
</dbReference>
<evidence type="ECO:0000313" key="7">
    <source>
        <dbReference type="EMBL" id="ETF00894.1"/>
    </source>
</evidence>